<comment type="caution">
    <text evidence="1">The sequence shown here is derived from an EMBL/GenBank/DDBJ whole genome shotgun (WGS) entry which is preliminary data.</text>
</comment>
<accession>A0ACC0BZB3</accession>
<sequence>MGCKELRARGLLLKLLEAIFKTGNRMNAGTSRGNAQAFNLNALRKFSNVKSTDGKTTLLHFVVEEVVRAEGKRCVRAEAAMEVHQFLKVPNLTEKKNIIMLGLQTVGGLSSKFSKCEKESRNRLRSHWKNYQRFGNSNSRS</sequence>
<dbReference type="EMBL" id="CM044702">
    <property type="protein sequence ID" value="KAI5677909.1"/>
    <property type="molecule type" value="Genomic_DNA"/>
</dbReference>
<reference evidence="2" key="1">
    <citation type="journal article" date="2023" name="Nat. Plants">
        <title>Single-cell RNA sequencing provides a high-resolution roadmap for understanding the multicellular compartmentation of specialized metabolism.</title>
        <authorList>
            <person name="Sun S."/>
            <person name="Shen X."/>
            <person name="Li Y."/>
            <person name="Li Y."/>
            <person name="Wang S."/>
            <person name="Li R."/>
            <person name="Zhang H."/>
            <person name="Shen G."/>
            <person name="Guo B."/>
            <person name="Wei J."/>
            <person name="Xu J."/>
            <person name="St-Pierre B."/>
            <person name="Chen S."/>
            <person name="Sun C."/>
        </authorList>
    </citation>
    <scope>NUCLEOTIDE SEQUENCE [LARGE SCALE GENOMIC DNA]</scope>
</reference>
<dbReference type="Proteomes" id="UP001060085">
    <property type="component" value="Linkage Group LG02"/>
</dbReference>
<gene>
    <name evidence="1" type="ORF">M9H77_08859</name>
</gene>
<proteinExistence type="predicted"/>
<evidence type="ECO:0000313" key="1">
    <source>
        <dbReference type="EMBL" id="KAI5677909.1"/>
    </source>
</evidence>
<name>A0ACC0BZB3_CATRO</name>
<protein>
    <submittedName>
        <fullName evidence="1">Uncharacterized protein</fullName>
    </submittedName>
</protein>
<keyword evidence="2" id="KW-1185">Reference proteome</keyword>
<organism evidence="1 2">
    <name type="scientific">Catharanthus roseus</name>
    <name type="common">Madagascar periwinkle</name>
    <name type="synonym">Vinca rosea</name>
    <dbReference type="NCBI Taxonomy" id="4058"/>
    <lineage>
        <taxon>Eukaryota</taxon>
        <taxon>Viridiplantae</taxon>
        <taxon>Streptophyta</taxon>
        <taxon>Embryophyta</taxon>
        <taxon>Tracheophyta</taxon>
        <taxon>Spermatophyta</taxon>
        <taxon>Magnoliopsida</taxon>
        <taxon>eudicotyledons</taxon>
        <taxon>Gunneridae</taxon>
        <taxon>Pentapetalae</taxon>
        <taxon>asterids</taxon>
        <taxon>lamiids</taxon>
        <taxon>Gentianales</taxon>
        <taxon>Apocynaceae</taxon>
        <taxon>Rauvolfioideae</taxon>
        <taxon>Vinceae</taxon>
        <taxon>Catharanthinae</taxon>
        <taxon>Catharanthus</taxon>
    </lineage>
</organism>
<evidence type="ECO:0000313" key="2">
    <source>
        <dbReference type="Proteomes" id="UP001060085"/>
    </source>
</evidence>